<dbReference type="PANTHER" id="PTHR43847">
    <property type="entry name" value="BLL3993 PROTEIN"/>
    <property type="match status" value="1"/>
</dbReference>
<dbReference type="InterPro" id="IPR052527">
    <property type="entry name" value="Metal_cation-efflux_comp"/>
</dbReference>
<dbReference type="InterPro" id="IPR007318">
    <property type="entry name" value="Phopholipid_MeTrfase"/>
</dbReference>
<evidence type="ECO:0008006" key="8">
    <source>
        <dbReference type="Google" id="ProtNLM"/>
    </source>
</evidence>
<keyword evidence="4 5" id="KW-0472">Membrane</keyword>
<dbReference type="Proteomes" id="UP001050975">
    <property type="component" value="Unassembled WGS sequence"/>
</dbReference>
<name>A0AAV3WM92_9CYAN</name>
<keyword evidence="3 5" id="KW-1133">Transmembrane helix</keyword>
<comment type="subcellular location">
    <subcellularLocation>
        <location evidence="1">Endomembrane system</location>
        <topology evidence="1">Multi-pass membrane protein</topology>
    </subcellularLocation>
</comment>
<dbReference type="PANTHER" id="PTHR43847:SF1">
    <property type="entry name" value="BLL3993 PROTEIN"/>
    <property type="match status" value="1"/>
</dbReference>
<feature type="transmembrane region" description="Helical" evidence="5">
    <location>
        <begin position="50"/>
        <end position="70"/>
    </location>
</feature>
<organism evidence="6 7">
    <name type="scientific">Microseira wollei NIES-4236</name>
    <dbReference type="NCBI Taxonomy" id="2530354"/>
    <lineage>
        <taxon>Bacteria</taxon>
        <taxon>Bacillati</taxon>
        <taxon>Cyanobacteriota</taxon>
        <taxon>Cyanophyceae</taxon>
        <taxon>Oscillatoriophycideae</taxon>
        <taxon>Aerosakkonematales</taxon>
        <taxon>Aerosakkonemataceae</taxon>
        <taxon>Microseira</taxon>
    </lineage>
</organism>
<evidence type="ECO:0000256" key="3">
    <source>
        <dbReference type="ARBA" id="ARBA00022989"/>
    </source>
</evidence>
<dbReference type="Gene3D" id="1.20.120.1630">
    <property type="match status" value="1"/>
</dbReference>
<evidence type="ECO:0000256" key="4">
    <source>
        <dbReference type="ARBA" id="ARBA00023136"/>
    </source>
</evidence>
<reference evidence="6" key="1">
    <citation type="submission" date="2019-10" db="EMBL/GenBank/DDBJ databases">
        <title>Draft genome sequece of Microseira wollei NIES-4236.</title>
        <authorList>
            <person name="Yamaguchi H."/>
            <person name="Suzuki S."/>
            <person name="Kawachi M."/>
        </authorList>
    </citation>
    <scope>NUCLEOTIDE SEQUENCE</scope>
    <source>
        <strain evidence="6">NIES-4236</strain>
    </source>
</reference>
<protein>
    <recommendedName>
        <fullName evidence="8">Isoprenylcysteine carboxyl methyltransferase</fullName>
    </recommendedName>
</protein>
<gene>
    <name evidence="6" type="ORF">MiSe_73070</name>
</gene>
<keyword evidence="7" id="KW-1185">Reference proteome</keyword>
<comment type="caution">
    <text evidence="6">The sequence shown here is derived from an EMBL/GenBank/DDBJ whole genome shotgun (WGS) entry which is preliminary data.</text>
</comment>
<evidence type="ECO:0000256" key="5">
    <source>
        <dbReference type="SAM" id="Phobius"/>
    </source>
</evidence>
<dbReference type="Pfam" id="PF04191">
    <property type="entry name" value="PEMT"/>
    <property type="match status" value="1"/>
</dbReference>
<evidence type="ECO:0000256" key="1">
    <source>
        <dbReference type="ARBA" id="ARBA00004127"/>
    </source>
</evidence>
<evidence type="ECO:0000313" key="7">
    <source>
        <dbReference type="Proteomes" id="UP001050975"/>
    </source>
</evidence>
<sequence length="169" mass="19381">MLNEWGFSREGLRNNQHGEYWVFLQGLLLIGFVLLPVYRFVGFGIKSPELLYFSWGVVGALAVFSSILIFKGLLDLGRNLTPLPYPREDGQLVQSGVYSIVRHPLYSGGVLAALSWSIFQLSLSHLIVTVVLFAFFNAKASQEEVWLSEKYPDYLEYRERVKKLIPWVY</sequence>
<dbReference type="GO" id="GO:0012505">
    <property type="term" value="C:endomembrane system"/>
    <property type="evidence" value="ECO:0007669"/>
    <property type="project" value="UniProtKB-SubCell"/>
</dbReference>
<dbReference type="EMBL" id="BLAY01000166">
    <property type="protein sequence ID" value="GET42489.1"/>
    <property type="molecule type" value="Genomic_DNA"/>
</dbReference>
<dbReference type="AlphaFoldDB" id="A0AAV3WM92"/>
<feature type="transmembrane region" description="Helical" evidence="5">
    <location>
        <begin position="113"/>
        <end position="136"/>
    </location>
</feature>
<evidence type="ECO:0000313" key="6">
    <source>
        <dbReference type="EMBL" id="GET42489.1"/>
    </source>
</evidence>
<evidence type="ECO:0000256" key="2">
    <source>
        <dbReference type="ARBA" id="ARBA00022692"/>
    </source>
</evidence>
<keyword evidence="2 5" id="KW-0812">Transmembrane</keyword>
<accession>A0AAV3WM92</accession>
<feature type="transmembrane region" description="Helical" evidence="5">
    <location>
        <begin position="20"/>
        <end position="38"/>
    </location>
</feature>
<proteinExistence type="predicted"/>